<dbReference type="Proteomes" id="UP000287124">
    <property type="component" value="Unassembled WGS sequence"/>
</dbReference>
<dbReference type="EMBL" id="MIKF01000066">
    <property type="protein sequence ID" value="RTE79896.1"/>
    <property type="molecule type" value="Genomic_DNA"/>
</dbReference>
<name>A0A430LW10_9HYPO</name>
<evidence type="ECO:0000313" key="6">
    <source>
        <dbReference type="EMBL" id="RTE79896.1"/>
    </source>
</evidence>
<organism evidence="6 7">
    <name type="scientific">Fusarium euwallaceae</name>
    <dbReference type="NCBI Taxonomy" id="1147111"/>
    <lineage>
        <taxon>Eukaryota</taxon>
        <taxon>Fungi</taxon>
        <taxon>Dikarya</taxon>
        <taxon>Ascomycota</taxon>
        <taxon>Pezizomycotina</taxon>
        <taxon>Sordariomycetes</taxon>
        <taxon>Hypocreomycetidae</taxon>
        <taxon>Hypocreales</taxon>
        <taxon>Nectriaceae</taxon>
        <taxon>Fusarium</taxon>
        <taxon>Fusarium solani species complex</taxon>
    </lineage>
</organism>
<evidence type="ECO:0000313" key="7">
    <source>
        <dbReference type="Proteomes" id="UP000287124"/>
    </source>
</evidence>
<dbReference type="GO" id="GO:0004497">
    <property type="term" value="F:monooxygenase activity"/>
    <property type="evidence" value="ECO:0007669"/>
    <property type="project" value="InterPro"/>
</dbReference>
<dbReference type="GO" id="GO:0016705">
    <property type="term" value="F:oxidoreductase activity, acting on paired donors, with incorporation or reduction of molecular oxygen"/>
    <property type="evidence" value="ECO:0007669"/>
    <property type="project" value="InterPro"/>
</dbReference>
<keyword evidence="4 5" id="KW-0408">Iron</keyword>
<accession>A0A430LW10</accession>
<dbReference type="PRINTS" id="PR00463">
    <property type="entry name" value="EP450I"/>
</dbReference>
<dbReference type="Pfam" id="PF00067">
    <property type="entry name" value="p450"/>
    <property type="match status" value="1"/>
</dbReference>
<dbReference type="PANTHER" id="PTHR24296">
    <property type="entry name" value="CYTOCHROME P450"/>
    <property type="match status" value="1"/>
</dbReference>
<dbReference type="GO" id="GO:0020037">
    <property type="term" value="F:heme binding"/>
    <property type="evidence" value="ECO:0007669"/>
    <property type="project" value="InterPro"/>
</dbReference>
<dbReference type="AlphaFoldDB" id="A0A430LW10"/>
<keyword evidence="2 5" id="KW-0479">Metal-binding</keyword>
<feature type="binding site" description="axial binding residue" evidence="5">
    <location>
        <position position="424"/>
    </location>
    <ligand>
        <name>heme</name>
        <dbReference type="ChEBI" id="CHEBI:30413"/>
    </ligand>
    <ligandPart>
        <name>Fe</name>
        <dbReference type="ChEBI" id="CHEBI:18248"/>
    </ligandPart>
</feature>
<dbReference type="GO" id="GO:0005506">
    <property type="term" value="F:iron ion binding"/>
    <property type="evidence" value="ECO:0007669"/>
    <property type="project" value="InterPro"/>
</dbReference>
<comment type="similarity">
    <text evidence="1">Belongs to the cytochrome P450 family.</text>
</comment>
<gene>
    <name evidence="6" type="ORF">BHE90_005629</name>
</gene>
<sequence>MRMFSMFTSTANRQSPGTLPFIGNGLVFLRPRQELFDWFTRCIRQYGHETLSIILPILPPGVIIADPVNLDFVFKHEELFQKGQFFRHRLQDLFGYGIVNVDGDLWRKQRAAGTHFFNGATMKSLTESELPRALEQTVRQLDQYANSDTALDLEVVFHELTTQLIGRLAYGAEMHANDEFTTAFDHASAEIAKRFQNPLWRLTELITGGKLTESVRVIKRYGQDLVAQTIKKRKVKDGPANLEGNNTASNLIETLLDSLGDQELVADSALNYLSAGKDTIAQALTWTFYLLIMHQGVAEKIYHLHIGTGSQSTQDGRCQSSMIQQDLSPETTHFILAVFYESLRLYPPIPFDMKEAQNDTILPDGTCIPKGSVVLWCTWAMNRSAKTWGEDADTFRPERWLEGGRFKQRTTGEFPVFQGGARLCLGKKMAERIAVQVIATLTRLFIFERDFEGEKTSPTHLTLPMEGGLQVCIKDRCF</sequence>
<dbReference type="Gene3D" id="1.10.630.10">
    <property type="entry name" value="Cytochrome P450"/>
    <property type="match status" value="1"/>
</dbReference>
<keyword evidence="7" id="KW-1185">Reference proteome</keyword>
<evidence type="ECO:0000256" key="4">
    <source>
        <dbReference type="ARBA" id="ARBA00023004"/>
    </source>
</evidence>
<evidence type="ECO:0000256" key="3">
    <source>
        <dbReference type="ARBA" id="ARBA00023002"/>
    </source>
</evidence>
<evidence type="ECO:0000256" key="1">
    <source>
        <dbReference type="ARBA" id="ARBA00010617"/>
    </source>
</evidence>
<dbReference type="PRINTS" id="PR00385">
    <property type="entry name" value="P450"/>
</dbReference>
<evidence type="ECO:0000256" key="2">
    <source>
        <dbReference type="ARBA" id="ARBA00022723"/>
    </source>
</evidence>
<dbReference type="SUPFAM" id="SSF48264">
    <property type="entry name" value="Cytochrome P450"/>
    <property type="match status" value="1"/>
</dbReference>
<dbReference type="InterPro" id="IPR001128">
    <property type="entry name" value="Cyt_P450"/>
</dbReference>
<keyword evidence="5" id="KW-0349">Heme</keyword>
<reference evidence="6 7" key="1">
    <citation type="submission" date="2017-06" db="EMBL/GenBank/DDBJ databases">
        <title>Comparative genomic analysis of Ambrosia Fusariam Clade fungi.</title>
        <authorList>
            <person name="Stajich J.E."/>
            <person name="Carrillo J."/>
            <person name="Kijimoto T."/>
            <person name="Eskalen A."/>
            <person name="O'Donnell K."/>
            <person name="Kasson M."/>
        </authorList>
    </citation>
    <scope>NUCLEOTIDE SEQUENCE [LARGE SCALE GENOMIC DNA]</scope>
    <source>
        <strain evidence="6 7">UCR1854</strain>
    </source>
</reference>
<comment type="cofactor">
    <cofactor evidence="5">
        <name>heme</name>
        <dbReference type="ChEBI" id="CHEBI:30413"/>
    </cofactor>
</comment>
<comment type="caution">
    <text evidence="6">The sequence shown here is derived from an EMBL/GenBank/DDBJ whole genome shotgun (WGS) entry which is preliminary data.</text>
</comment>
<protein>
    <recommendedName>
        <fullName evidence="8">Cytochrome P450</fullName>
    </recommendedName>
</protein>
<keyword evidence="3" id="KW-0560">Oxidoreductase</keyword>
<proteinExistence type="inferred from homology"/>
<dbReference type="InterPro" id="IPR036396">
    <property type="entry name" value="Cyt_P450_sf"/>
</dbReference>
<evidence type="ECO:0000256" key="5">
    <source>
        <dbReference type="PIRSR" id="PIRSR602401-1"/>
    </source>
</evidence>
<dbReference type="InterPro" id="IPR002401">
    <property type="entry name" value="Cyt_P450_E_grp-I"/>
</dbReference>
<evidence type="ECO:0008006" key="8">
    <source>
        <dbReference type="Google" id="ProtNLM"/>
    </source>
</evidence>